<reference evidence="1 2" key="1">
    <citation type="submission" date="2023-02" db="EMBL/GenBank/DDBJ databases">
        <title>Pseudomonas chrutzelriedensis sp. nov., a potently antifungal strain isolated from moss.</title>
        <authorList>
            <person name="Schnyder A."/>
            <person name="Kalawong R."/>
            <person name="Eberl L."/>
            <person name="Agnoli K."/>
        </authorList>
    </citation>
    <scope>NUCLEOTIDE SEQUENCE [LARGE SCALE GENOMIC DNA]</scope>
    <source>
        <strain evidence="1 2">681</strain>
    </source>
</reference>
<proteinExistence type="predicted"/>
<dbReference type="Proteomes" id="UP001159100">
    <property type="component" value="Unassembled WGS sequence"/>
</dbReference>
<evidence type="ECO:0000313" key="1">
    <source>
        <dbReference type="EMBL" id="MDI2594114.1"/>
    </source>
</evidence>
<evidence type="ECO:0008006" key="3">
    <source>
        <dbReference type="Google" id="ProtNLM"/>
    </source>
</evidence>
<gene>
    <name evidence="1" type="ORF">POF45_22165</name>
</gene>
<name>A0ABT6QTA4_9PSED</name>
<organism evidence="1 2">
    <name type="scientific">Pseudomonas fungipugnans</name>
    <dbReference type="NCBI Taxonomy" id="3024217"/>
    <lineage>
        <taxon>Bacteria</taxon>
        <taxon>Pseudomonadati</taxon>
        <taxon>Pseudomonadota</taxon>
        <taxon>Gammaproteobacteria</taxon>
        <taxon>Pseudomonadales</taxon>
        <taxon>Pseudomonadaceae</taxon>
        <taxon>Pseudomonas</taxon>
    </lineage>
</organism>
<protein>
    <recommendedName>
        <fullName evidence="3">Phage tail protein</fullName>
    </recommendedName>
</protein>
<comment type="caution">
    <text evidence="1">The sequence shown here is derived from an EMBL/GenBank/DDBJ whole genome shotgun (WGS) entry which is preliminary data.</text>
</comment>
<accession>A0ABT6QTA4</accession>
<dbReference type="EMBL" id="JARBWL010000002">
    <property type="protein sequence ID" value="MDI2594114.1"/>
    <property type="molecule type" value="Genomic_DNA"/>
</dbReference>
<evidence type="ECO:0000313" key="2">
    <source>
        <dbReference type="Proteomes" id="UP001159100"/>
    </source>
</evidence>
<sequence length="87" mass="9913">MNGIGGRTIAEAQENMTYSEFLVWVKFRAKRGSLHPGMRVEMALAQFQAFYVNSKTGKDAQKLYQQDFAPHMDPRVESLEEAVASWD</sequence>
<dbReference type="RefSeq" id="WP_282316755.1">
    <property type="nucleotide sequence ID" value="NZ_JARBWL010000002.1"/>
</dbReference>
<keyword evidence="2" id="KW-1185">Reference proteome</keyword>